<feature type="domain" description="Methyltransferase" evidence="2">
    <location>
        <begin position="257"/>
        <end position="349"/>
    </location>
</feature>
<dbReference type="GO" id="GO:0016740">
    <property type="term" value="F:transferase activity"/>
    <property type="evidence" value="ECO:0007669"/>
    <property type="project" value="UniProtKB-KW"/>
</dbReference>
<dbReference type="PANTHER" id="PTHR43861:SF2">
    <property type="entry name" value="CARBOXY-S-ADENOSYL-L-METHIONINE SYNTHASE"/>
    <property type="match status" value="1"/>
</dbReference>
<evidence type="ECO:0000259" key="2">
    <source>
        <dbReference type="Pfam" id="PF13649"/>
    </source>
</evidence>
<dbReference type="Gene3D" id="3.40.50.150">
    <property type="entry name" value="Vaccinia Virus protein VP39"/>
    <property type="match status" value="2"/>
</dbReference>
<dbReference type="Pfam" id="PF13649">
    <property type="entry name" value="Methyltransf_25"/>
    <property type="match status" value="1"/>
</dbReference>
<evidence type="ECO:0000313" key="4">
    <source>
        <dbReference type="Proteomes" id="UP000661507"/>
    </source>
</evidence>
<protein>
    <recommendedName>
        <fullName evidence="2">Methyltransferase domain-containing protein</fullName>
    </recommendedName>
</protein>
<dbReference type="EMBL" id="BMKW01000007">
    <property type="protein sequence ID" value="GGJ20140.1"/>
    <property type="molecule type" value="Genomic_DNA"/>
</dbReference>
<dbReference type="CDD" id="cd02440">
    <property type="entry name" value="AdoMet_MTases"/>
    <property type="match status" value="1"/>
</dbReference>
<gene>
    <name evidence="3" type="ORF">GCM10011320_29330</name>
</gene>
<dbReference type="Proteomes" id="UP000661507">
    <property type="component" value="Unassembled WGS sequence"/>
</dbReference>
<dbReference type="AlphaFoldDB" id="A0A917KP53"/>
<keyword evidence="1" id="KW-0808">Transferase</keyword>
<accession>A0A917KP53</accession>
<dbReference type="PANTHER" id="PTHR43861">
    <property type="entry name" value="TRANS-ACONITATE 2-METHYLTRANSFERASE-RELATED"/>
    <property type="match status" value="1"/>
</dbReference>
<evidence type="ECO:0000313" key="3">
    <source>
        <dbReference type="EMBL" id="GGJ20140.1"/>
    </source>
</evidence>
<comment type="caution">
    <text evidence="3">The sequence shown here is derived from an EMBL/GenBank/DDBJ whole genome shotgun (WGS) entry which is preliminary data.</text>
</comment>
<sequence length="437" mass="48511">MKLPSPAAQAQLPVTERWADVSKTFGHSNPQRAKEVAAKLIGFGIRSVLDIGCGNMKLKEYLAPKQIAYIPADVVQRSPECLVVDLNTAPVPRCDAECVVMVGVLEFLTDVERVLAEIADHYERVFLTVSPLQTIYEQVWQGKPHTITSSHQSAYSLSNFKRLFSRHFVIEDVDVIPTGQYVLLGRARRTLNRAPAAAETELDGSAGPGIADNVIDFDQLAGSFETHIFQSVPFHSMFQRTAAMVAASVVSPGTMCVDLGCSTGRFARLLRRQFREVVPVEILGIDRSPEMIDEARRKSDHPLTRFVCADILNCDLPPSAAFISSLFTLQFMEVGDRLRTLMRIHEALDWRGAAVVAEKVLDEDGRAQMDNHYLLNSYKRAMGLSDGAVLAKERAVRSALQPQTARENKALFTEAGFTRVQTLISAFGWELYLIKKT</sequence>
<keyword evidence="4" id="KW-1185">Reference proteome</keyword>
<proteinExistence type="predicted"/>
<name>A0A917KP53_9PROT</name>
<evidence type="ECO:0000256" key="1">
    <source>
        <dbReference type="ARBA" id="ARBA00022679"/>
    </source>
</evidence>
<dbReference type="InterPro" id="IPR041698">
    <property type="entry name" value="Methyltransf_25"/>
</dbReference>
<dbReference type="SUPFAM" id="SSF53335">
    <property type="entry name" value="S-adenosyl-L-methionine-dependent methyltransferases"/>
    <property type="match status" value="2"/>
</dbReference>
<dbReference type="InterPro" id="IPR029063">
    <property type="entry name" value="SAM-dependent_MTases_sf"/>
</dbReference>
<organism evidence="3 4">
    <name type="scientific">Neoroseomonas lacus</name>
    <dbReference type="NCBI Taxonomy" id="287609"/>
    <lineage>
        <taxon>Bacteria</taxon>
        <taxon>Pseudomonadati</taxon>
        <taxon>Pseudomonadota</taxon>
        <taxon>Alphaproteobacteria</taxon>
        <taxon>Acetobacterales</taxon>
        <taxon>Acetobacteraceae</taxon>
        <taxon>Neoroseomonas</taxon>
    </lineage>
</organism>
<dbReference type="RefSeq" id="WP_188967842.1">
    <property type="nucleotide sequence ID" value="NZ_BMKW01000007.1"/>
</dbReference>
<reference evidence="3" key="2">
    <citation type="submission" date="2020-09" db="EMBL/GenBank/DDBJ databases">
        <authorList>
            <person name="Sun Q."/>
            <person name="Zhou Y."/>
        </authorList>
    </citation>
    <scope>NUCLEOTIDE SEQUENCE</scope>
    <source>
        <strain evidence="3">CGMCC 1.3617</strain>
    </source>
</reference>
<reference evidence="3" key="1">
    <citation type="journal article" date="2014" name="Int. J. Syst. Evol. Microbiol.">
        <title>Complete genome sequence of Corynebacterium casei LMG S-19264T (=DSM 44701T), isolated from a smear-ripened cheese.</title>
        <authorList>
            <consortium name="US DOE Joint Genome Institute (JGI-PGF)"/>
            <person name="Walter F."/>
            <person name="Albersmeier A."/>
            <person name="Kalinowski J."/>
            <person name="Ruckert C."/>
        </authorList>
    </citation>
    <scope>NUCLEOTIDE SEQUENCE</scope>
    <source>
        <strain evidence="3">CGMCC 1.3617</strain>
    </source>
</reference>